<dbReference type="Proteomes" id="UP000283700">
    <property type="component" value="Unassembled WGS sequence"/>
</dbReference>
<evidence type="ECO:0000313" key="3">
    <source>
        <dbReference type="Proteomes" id="UP000283700"/>
    </source>
</evidence>
<sequence length="87" mass="10351">MIKQINSRSWSFIGNMEIRICGKKKGLQEQNDIQRNNIRNKIGIRTKDIQDSLSEIEEIKKSCKKEELNEIIQDTKRNKKRTNMEMI</sequence>
<evidence type="ECO:0000313" key="2">
    <source>
        <dbReference type="EMBL" id="RHN12666.1"/>
    </source>
</evidence>
<accession>A0A415U3K6</accession>
<protein>
    <submittedName>
        <fullName evidence="2">Uncharacterized protein</fullName>
    </submittedName>
</protein>
<reference evidence="2 3" key="1">
    <citation type="submission" date="2018-08" db="EMBL/GenBank/DDBJ databases">
        <title>A genome reference for cultivated species of the human gut microbiota.</title>
        <authorList>
            <person name="Zou Y."/>
            <person name="Xue W."/>
            <person name="Luo G."/>
        </authorList>
    </citation>
    <scope>NUCLEOTIDE SEQUENCE [LARGE SCALE GENOMIC DNA]</scope>
    <source>
        <strain evidence="2 3">AF31-17AC</strain>
    </source>
</reference>
<dbReference type="EMBL" id="QRQO01000023">
    <property type="protein sequence ID" value="RHN12666.1"/>
    <property type="molecule type" value="Genomic_DNA"/>
</dbReference>
<evidence type="ECO:0000256" key="1">
    <source>
        <dbReference type="SAM" id="Coils"/>
    </source>
</evidence>
<feature type="coiled-coil region" evidence="1">
    <location>
        <begin position="49"/>
        <end position="85"/>
    </location>
</feature>
<name>A0A415U3K6_9FIRM</name>
<dbReference type="RefSeq" id="WP_118486112.1">
    <property type="nucleotide sequence ID" value="NZ_QRQO01000023.1"/>
</dbReference>
<comment type="caution">
    <text evidence="2">The sequence shown here is derived from an EMBL/GenBank/DDBJ whole genome shotgun (WGS) entry which is preliminary data.</text>
</comment>
<dbReference type="AlphaFoldDB" id="A0A415U3K6"/>
<organism evidence="2 3">
    <name type="scientific">Anaerobutyricum hallii</name>
    <dbReference type="NCBI Taxonomy" id="39488"/>
    <lineage>
        <taxon>Bacteria</taxon>
        <taxon>Bacillati</taxon>
        <taxon>Bacillota</taxon>
        <taxon>Clostridia</taxon>
        <taxon>Lachnospirales</taxon>
        <taxon>Lachnospiraceae</taxon>
        <taxon>Anaerobutyricum</taxon>
    </lineage>
</organism>
<proteinExistence type="predicted"/>
<gene>
    <name evidence="2" type="ORF">DWZ29_09140</name>
</gene>
<keyword evidence="1" id="KW-0175">Coiled coil</keyword>